<name>A0A3B4WN50_SERLL</name>
<keyword evidence="1" id="KW-0732">Signal</keyword>
<evidence type="ECO:0000259" key="4">
    <source>
        <dbReference type="Pfam" id="PF00089"/>
    </source>
</evidence>
<dbReference type="Proteomes" id="UP000261360">
    <property type="component" value="Unplaced"/>
</dbReference>
<dbReference type="PROSITE" id="PS00134">
    <property type="entry name" value="TRYPSIN_HIS"/>
    <property type="match status" value="1"/>
</dbReference>
<keyword evidence="6" id="KW-1185">Reference proteome</keyword>
<protein>
    <recommendedName>
        <fullName evidence="4">Peptidase S1 domain-containing protein</fullName>
    </recommendedName>
</protein>
<evidence type="ECO:0000313" key="6">
    <source>
        <dbReference type="Proteomes" id="UP000261360"/>
    </source>
</evidence>
<dbReference type="InterPro" id="IPR001254">
    <property type="entry name" value="Trypsin_dom"/>
</dbReference>
<dbReference type="GO" id="GO:0006508">
    <property type="term" value="P:proteolysis"/>
    <property type="evidence" value="ECO:0007669"/>
    <property type="project" value="InterPro"/>
</dbReference>
<reference evidence="5" key="1">
    <citation type="submission" date="2025-08" db="UniProtKB">
        <authorList>
            <consortium name="Ensembl"/>
        </authorList>
    </citation>
    <scope>IDENTIFICATION</scope>
</reference>
<accession>A0A3B4WN50</accession>
<sequence>MLLSYILKRLRVMRDNFVTVTRVSLHPMYTHVGIQNEHNNMNTPLNQFQHQLFSLVYTGEIIGGHEAVPHSRPYMVLLVQHMEDNKTKHCGGFLLNEDFVMTAAHCQAKILVPMMRFLNPPTT</sequence>
<dbReference type="SUPFAM" id="SSF50494">
    <property type="entry name" value="Trypsin-like serine proteases"/>
    <property type="match status" value="1"/>
</dbReference>
<evidence type="ECO:0000256" key="1">
    <source>
        <dbReference type="ARBA" id="ARBA00022729"/>
    </source>
</evidence>
<dbReference type="InterPro" id="IPR009003">
    <property type="entry name" value="Peptidase_S1_PA"/>
</dbReference>
<proteinExistence type="predicted"/>
<dbReference type="Ensembl" id="ENSSLDT00000005537.1">
    <property type="protein sequence ID" value="ENSSLDP00000005365.1"/>
    <property type="gene ID" value="ENSSLDG00000004277.1"/>
</dbReference>
<feature type="domain" description="Peptidase S1" evidence="4">
    <location>
        <begin position="61"/>
        <end position="108"/>
    </location>
</feature>
<organism evidence="5 6">
    <name type="scientific">Seriola lalandi dorsalis</name>
    <dbReference type="NCBI Taxonomy" id="1841481"/>
    <lineage>
        <taxon>Eukaryota</taxon>
        <taxon>Metazoa</taxon>
        <taxon>Chordata</taxon>
        <taxon>Craniata</taxon>
        <taxon>Vertebrata</taxon>
        <taxon>Euteleostomi</taxon>
        <taxon>Actinopterygii</taxon>
        <taxon>Neopterygii</taxon>
        <taxon>Teleostei</taxon>
        <taxon>Neoteleostei</taxon>
        <taxon>Acanthomorphata</taxon>
        <taxon>Carangaria</taxon>
        <taxon>Carangiformes</taxon>
        <taxon>Carangidae</taxon>
        <taxon>Seriola</taxon>
    </lineage>
</organism>
<evidence type="ECO:0000313" key="5">
    <source>
        <dbReference type="Ensembl" id="ENSSLDP00000005365.1"/>
    </source>
</evidence>
<keyword evidence="3" id="KW-1015">Disulfide bond</keyword>
<dbReference type="Gene3D" id="2.40.10.10">
    <property type="entry name" value="Trypsin-like serine proteases"/>
    <property type="match status" value="1"/>
</dbReference>
<dbReference type="GO" id="GO:0004252">
    <property type="term" value="F:serine-type endopeptidase activity"/>
    <property type="evidence" value="ECO:0007669"/>
    <property type="project" value="InterPro"/>
</dbReference>
<dbReference type="GeneTree" id="ENSGT00940000178278"/>
<dbReference type="InterPro" id="IPR043504">
    <property type="entry name" value="Peptidase_S1_PA_chymotrypsin"/>
</dbReference>
<dbReference type="AlphaFoldDB" id="A0A3B4WN50"/>
<evidence type="ECO:0000256" key="2">
    <source>
        <dbReference type="ARBA" id="ARBA00023145"/>
    </source>
</evidence>
<dbReference type="InterPro" id="IPR018114">
    <property type="entry name" value="TRYPSIN_HIS"/>
</dbReference>
<dbReference type="PANTHER" id="PTHR24271:SF81">
    <property type="entry name" value="GRANZYME B"/>
    <property type="match status" value="1"/>
</dbReference>
<keyword evidence="2" id="KW-0865">Zymogen</keyword>
<reference evidence="5" key="2">
    <citation type="submission" date="2025-09" db="UniProtKB">
        <authorList>
            <consortium name="Ensembl"/>
        </authorList>
    </citation>
    <scope>IDENTIFICATION</scope>
</reference>
<dbReference type="Pfam" id="PF00089">
    <property type="entry name" value="Trypsin"/>
    <property type="match status" value="1"/>
</dbReference>
<dbReference type="PANTHER" id="PTHR24271">
    <property type="entry name" value="KALLIKREIN-RELATED"/>
    <property type="match status" value="1"/>
</dbReference>
<evidence type="ECO:0000256" key="3">
    <source>
        <dbReference type="ARBA" id="ARBA00023157"/>
    </source>
</evidence>
<dbReference type="STRING" id="1841481.ENSSLDP00000005365"/>